<comment type="caution">
    <text evidence="2">The sequence shown here is derived from an EMBL/GenBank/DDBJ whole genome shotgun (WGS) entry which is preliminary data.</text>
</comment>
<reference evidence="2" key="2">
    <citation type="journal article" date="2023" name="IMA Fungus">
        <title>Comparative genomic study of the Penicillium genus elucidates a diverse pangenome and 15 lateral gene transfer events.</title>
        <authorList>
            <person name="Petersen C."/>
            <person name="Sorensen T."/>
            <person name="Nielsen M.R."/>
            <person name="Sondergaard T.E."/>
            <person name="Sorensen J.L."/>
            <person name="Fitzpatrick D.A."/>
            <person name="Frisvad J.C."/>
            <person name="Nielsen K.L."/>
        </authorList>
    </citation>
    <scope>NUCLEOTIDE SEQUENCE</scope>
    <source>
        <strain evidence="2">IBT 30728</strain>
    </source>
</reference>
<evidence type="ECO:0000256" key="1">
    <source>
        <dbReference type="SAM" id="MobiDB-lite"/>
    </source>
</evidence>
<dbReference type="AlphaFoldDB" id="A0A9W9WTH5"/>
<sequence length="71" mass="7739">MPQLCVEVPRILLELEQHLQRSKQTSVPVFTQNGRSDDNSSLHLAATSPGQGGGGYPFRSAILEYISLDPS</sequence>
<feature type="compositionally biased region" description="Polar residues" evidence="1">
    <location>
        <begin position="23"/>
        <end position="34"/>
    </location>
</feature>
<evidence type="ECO:0000313" key="2">
    <source>
        <dbReference type="EMBL" id="KAJ5475232.1"/>
    </source>
</evidence>
<proteinExistence type="predicted"/>
<gene>
    <name evidence="2" type="ORF">N7539_008298</name>
</gene>
<protein>
    <submittedName>
        <fullName evidence="2">Uncharacterized protein</fullName>
    </submittedName>
</protein>
<keyword evidence="3" id="KW-1185">Reference proteome</keyword>
<name>A0A9W9WTH5_9EURO</name>
<reference evidence="2" key="1">
    <citation type="submission" date="2022-12" db="EMBL/GenBank/DDBJ databases">
        <authorList>
            <person name="Petersen C."/>
        </authorList>
    </citation>
    <scope>NUCLEOTIDE SEQUENCE</scope>
    <source>
        <strain evidence="2">IBT 30728</strain>
    </source>
</reference>
<feature type="region of interest" description="Disordered" evidence="1">
    <location>
        <begin position="23"/>
        <end position="56"/>
    </location>
</feature>
<dbReference type="GeneID" id="81628148"/>
<dbReference type="RefSeq" id="XP_056786990.1">
    <property type="nucleotide sequence ID" value="XM_056937898.1"/>
</dbReference>
<evidence type="ECO:0000313" key="3">
    <source>
        <dbReference type="Proteomes" id="UP001148312"/>
    </source>
</evidence>
<accession>A0A9W9WTH5</accession>
<dbReference type="Proteomes" id="UP001148312">
    <property type="component" value="Unassembled WGS sequence"/>
</dbReference>
<organism evidence="2 3">
    <name type="scientific">Penicillium diatomitis</name>
    <dbReference type="NCBI Taxonomy" id="2819901"/>
    <lineage>
        <taxon>Eukaryota</taxon>
        <taxon>Fungi</taxon>
        <taxon>Dikarya</taxon>
        <taxon>Ascomycota</taxon>
        <taxon>Pezizomycotina</taxon>
        <taxon>Eurotiomycetes</taxon>
        <taxon>Eurotiomycetidae</taxon>
        <taxon>Eurotiales</taxon>
        <taxon>Aspergillaceae</taxon>
        <taxon>Penicillium</taxon>
    </lineage>
</organism>
<dbReference type="EMBL" id="JAPWDQ010000012">
    <property type="protein sequence ID" value="KAJ5475232.1"/>
    <property type="molecule type" value="Genomic_DNA"/>
</dbReference>